<dbReference type="Proteomes" id="UP000663918">
    <property type="component" value="Chromosome"/>
</dbReference>
<dbReference type="EC" id="4.2.1.118" evidence="1"/>
<sequence length="620" mass="67967">MLHSIATVSVSGSLTEKLTAIAEAGFAGVEIFEADLIGSPETPETIARMIRDLGLVCTAWQPFRDFEGLTGALRARTFDRAERKFDLMQTLGARDMLVCSSLHPEASGDPARIVDDFRELGERAGARGLRVGYEALAWGRHINDHRQVWDIVQAVDHPAIGIILDTFHSLSRDIPIDSLEAIDPAKIVLVQVADAPRLQMDHLSWSRHHRCMPGQGEFAINAYVETLARRGYDGPLSLEIFNDDFRAWSARQIARDGRRSLVLVEEAIAPKTASPALPPRAAASGPAFVEFAMTEAEAEPMRAMLASLGFIRAGLHRTLAVEHWRLGQVHIVINREQTGFAASYRLLHGPSVCAIGVTVDDPAAALARAEALGMEVFPTTVAPPRLPMPAIRGVGAALIHLVDARGPSPWTVEFEAKDAPEPDPLDAHIAGIDHLSQSMQHEEFLSWQLFYCALFQIDRTRMAEVVDPLGLVANQAVEAPDRGLRFMLIGAHAGQTLASRFIHRSFGAGVQHIAIATDDIFAVAERLAALGAPILEISANYHDDLAARFDIAPEVLERMRAGHILYDRADDGEVFQIYTRALDKGVFFEFVQRRGYDGYSAANTTARLAAQSRFRPALQD</sequence>
<dbReference type="InterPro" id="IPR050312">
    <property type="entry name" value="IolE/XylAMocC-like"/>
</dbReference>
<evidence type="ECO:0000259" key="2">
    <source>
        <dbReference type="PROSITE" id="PS51819"/>
    </source>
</evidence>
<dbReference type="Gene3D" id="3.20.20.150">
    <property type="entry name" value="Divalent-metal-dependent TIM barrel enzymes"/>
    <property type="match status" value="1"/>
</dbReference>
<keyword evidence="1" id="KW-0456">Lyase</keyword>
<dbReference type="PANTHER" id="PTHR12110:SF21">
    <property type="entry name" value="XYLOSE ISOMERASE-LIKE TIM BARREL DOMAIN-CONTAINING PROTEIN"/>
    <property type="match status" value="1"/>
</dbReference>
<dbReference type="SUPFAM" id="SSF54593">
    <property type="entry name" value="Glyoxalase/Bleomycin resistance protein/Dihydroxybiphenyl dioxygenase"/>
    <property type="match status" value="1"/>
</dbReference>
<dbReference type="InterPro" id="IPR036237">
    <property type="entry name" value="Xyl_isomerase-like_sf"/>
</dbReference>
<dbReference type="Pfam" id="PF01261">
    <property type="entry name" value="AP_endonuc_2"/>
    <property type="match status" value="1"/>
</dbReference>
<keyword evidence="4" id="KW-1185">Reference proteome</keyword>
<dbReference type="HAMAP" id="MF_02238">
    <property type="entry name" value="DSD"/>
    <property type="match status" value="1"/>
</dbReference>
<dbReference type="InterPro" id="IPR029068">
    <property type="entry name" value="Glyas_Bleomycin-R_OHBP_Dase"/>
</dbReference>
<dbReference type="AlphaFoldDB" id="A0A975GUW5"/>
<comment type="pathway">
    <text evidence="1">Aromatic compound metabolism; 3,4-dihydroxybenzoate biosynthesis.</text>
</comment>
<reference evidence="3" key="1">
    <citation type="submission" date="2020-09" db="EMBL/GenBank/DDBJ databases">
        <title>Brevundimonas sp. LVF2 isolated from a puddle in Goettingen, Germany.</title>
        <authorList>
            <person name="Friedrich I."/>
            <person name="Klassen A."/>
            <person name="Hannes N."/>
            <person name="Schneider D."/>
            <person name="Hertel R."/>
            <person name="Daniel R."/>
        </authorList>
    </citation>
    <scope>NUCLEOTIDE SEQUENCE</scope>
    <source>
        <strain evidence="3">LVF2</strain>
    </source>
</reference>
<dbReference type="GO" id="GO:0046565">
    <property type="term" value="F:3-dehydroshikimate dehydratase activity"/>
    <property type="evidence" value="ECO:0007669"/>
    <property type="project" value="UniProtKB-UniRule"/>
</dbReference>
<name>A0A975GUW5_9CAUL</name>
<feature type="binding site" evidence="1">
    <location>
        <position position="239"/>
    </location>
    <ligand>
        <name>a divalent metal cation</name>
        <dbReference type="ChEBI" id="CHEBI:60240"/>
        <note>catalytic</note>
    </ligand>
</feature>
<dbReference type="PANTHER" id="PTHR12110">
    <property type="entry name" value="HYDROXYPYRUVATE ISOMERASE"/>
    <property type="match status" value="1"/>
</dbReference>
<dbReference type="RefSeq" id="WP_207868192.1">
    <property type="nucleotide sequence ID" value="NZ_CP062222.1"/>
</dbReference>
<organism evidence="3 4">
    <name type="scientific">Brevundimonas goettingensis</name>
    <dbReference type="NCBI Taxonomy" id="2774190"/>
    <lineage>
        <taxon>Bacteria</taxon>
        <taxon>Pseudomonadati</taxon>
        <taxon>Pseudomonadota</taxon>
        <taxon>Alphaproteobacteria</taxon>
        <taxon>Caulobacterales</taxon>
        <taxon>Caulobacteraceae</taxon>
        <taxon>Brevundimonas</taxon>
    </lineage>
</organism>
<proteinExistence type="inferred from homology"/>
<dbReference type="GO" id="GO:0046872">
    <property type="term" value="F:metal ion binding"/>
    <property type="evidence" value="ECO:0007669"/>
    <property type="project" value="UniProtKB-UniRule"/>
</dbReference>
<feature type="binding site" evidence="1">
    <location>
        <position position="589"/>
    </location>
    <ligand>
        <name>Mg(2+)</name>
        <dbReference type="ChEBI" id="CHEBI:18420"/>
    </ligand>
</feature>
<comment type="catalytic activity">
    <reaction evidence="1">
        <text>3-dehydroshikimate = 3,4-dihydroxybenzoate + H2O</text>
        <dbReference type="Rhea" id="RHEA:24848"/>
        <dbReference type="ChEBI" id="CHEBI:15377"/>
        <dbReference type="ChEBI" id="CHEBI:16630"/>
        <dbReference type="ChEBI" id="CHEBI:36241"/>
        <dbReference type="EC" id="4.2.1.118"/>
    </reaction>
</comment>
<feature type="binding site" evidence="1">
    <location>
        <position position="191"/>
    </location>
    <ligand>
        <name>a divalent metal cation</name>
        <dbReference type="ChEBI" id="CHEBI:60240"/>
        <note>catalytic</note>
    </ligand>
</feature>
<evidence type="ECO:0000256" key="1">
    <source>
        <dbReference type="HAMAP-Rule" id="MF_02238"/>
    </source>
</evidence>
<dbReference type="Gene3D" id="3.10.180.10">
    <property type="entry name" value="2,3-Dihydroxybiphenyl 1,2-Dioxygenase, domain 1"/>
    <property type="match status" value="2"/>
</dbReference>
<keyword evidence="1" id="KW-0479">Metal-binding</keyword>
<accession>A0A975GUW5</accession>
<protein>
    <recommendedName>
        <fullName evidence="1">3-dehydroshikimate dehydratase</fullName>
        <shortName evidence="1">DSD</shortName>
        <ecNumber evidence="1">4.2.1.118</ecNumber>
    </recommendedName>
</protein>
<evidence type="ECO:0000313" key="4">
    <source>
        <dbReference type="Proteomes" id="UP000663918"/>
    </source>
</evidence>
<gene>
    <name evidence="3" type="ORF">IFJ75_11165</name>
</gene>
<keyword evidence="3" id="KW-0413">Isomerase</keyword>
<feature type="binding site" evidence="1">
    <location>
        <position position="512"/>
    </location>
    <ligand>
        <name>Mg(2+)</name>
        <dbReference type="ChEBI" id="CHEBI:18420"/>
    </ligand>
</feature>
<feature type="binding site" evidence="1">
    <location>
        <position position="134"/>
    </location>
    <ligand>
        <name>a divalent metal cation</name>
        <dbReference type="ChEBI" id="CHEBI:60240"/>
        <note>catalytic</note>
    </ligand>
</feature>
<dbReference type="InterPro" id="IPR037523">
    <property type="entry name" value="VOC_core"/>
</dbReference>
<dbReference type="GO" id="GO:0016853">
    <property type="term" value="F:isomerase activity"/>
    <property type="evidence" value="ECO:0007669"/>
    <property type="project" value="UniProtKB-KW"/>
</dbReference>
<dbReference type="PROSITE" id="PS51819">
    <property type="entry name" value="VOC"/>
    <property type="match status" value="1"/>
</dbReference>
<dbReference type="Pfam" id="PF14696">
    <property type="entry name" value="Glyoxalase_5"/>
    <property type="match status" value="1"/>
</dbReference>
<comment type="function">
    <text evidence="1">Catalyzes the conversion of 3-dehydroshikimate to protocatechuate (3,4-dihydroxybenzoate), a common intermediate of quinate and shikimate degradation pathways.</text>
</comment>
<dbReference type="EMBL" id="CP062222">
    <property type="protein sequence ID" value="QTC89859.1"/>
    <property type="molecule type" value="Genomic_DNA"/>
</dbReference>
<comment type="similarity">
    <text evidence="1">Belongs to the bacterial two-domain DSD family.</text>
</comment>
<dbReference type="InterPro" id="IPR013022">
    <property type="entry name" value="Xyl_isomerase-like_TIM-brl"/>
</dbReference>
<comment type="cofactor">
    <cofactor evidence="1">
        <name>a divalent metal cation</name>
        <dbReference type="ChEBI" id="CHEBI:60240"/>
    </cofactor>
</comment>
<feature type="binding site" evidence="1">
    <location>
        <position position="434"/>
    </location>
    <ligand>
        <name>Mg(2+)</name>
        <dbReference type="ChEBI" id="CHEBI:18420"/>
    </ligand>
</feature>
<dbReference type="SUPFAM" id="SSF51658">
    <property type="entry name" value="Xylose isomerase-like"/>
    <property type="match status" value="1"/>
</dbReference>
<dbReference type="InterPro" id="IPR043700">
    <property type="entry name" value="DSD"/>
</dbReference>
<evidence type="ECO:0000313" key="3">
    <source>
        <dbReference type="EMBL" id="QTC89859.1"/>
    </source>
</evidence>
<dbReference type="KEGG" id="bgoe:IFJ75_11165"/>
<dbReference type="GO" id="GO:0046279">
    <property type="term" value="P:3,4-dihydroxybenzoate biosynthetic process"/>
    <property type="evidence" value="ECO:0007669"/>
    <property type="project" value="UniProtKB-UniRule"/>
</dbReference>
<feature type="domain" description="VOC" evidence="2">
    <location>
        <begin position="431"/>
        <end position="580"/>
    </location>
</feature>
<feature type="binding site" evidence="1">
    <location>
        <position position="165"/>
    </location>
    <ligand>
        <name>a divalent metal cation</name>
        <dbReference type="ChEBI" id="CHEBI:60240"/>
        <note>catalytic</note>
    </ligand>
</feature>